<keyword evidence="2 3" id="KW-0677">Repeat</keyword>
<protein>
    <recommendedName>
        <fullName evidence="5">Clp R domain-containing protein</fullName>
    </recommendedName>
</protein>
<dbReference type="InterPro" id="IPR036628">
    <property type="entry name" value="Clp_N_dom_sf"/>
</dbReference>
<sequence length="402" mass="44747">MRAGGFTIQQALSSDSATIIKQAVTLAHRRGHAQVTPLHVANTMLSSATGLLRTACLQSQSRSHPLQCKALELCFNVALNRLPTSSSNPNYHSSRNPSISNALVAAFKRAQSHQRRGTGESQQQPLLAAKIELEQLMISILDDPSVSRVMREAGFSSTQVKTNLEHVSSQTHRPSASKECMKQNSKDNRIRLIRDEVKVTNEDVMCVIESLLDKKRSRRVCVVGECVATIEGVIGKVMEKVDKREVPEALKGVKFITLPLVSFGQLSRVDLEQKLGELMSLVKGFGQRGVVLYLGDLKWITEFRSTSSCDRGRGRYCPIEHLIMELGRIFCGINNEEINVKLWVMAISSFQTFMKCRNGSPSLEVVWKLHPVTIPAGSLSLSLVPQRYNQPLRPSWHVNESF</sequence>
<evidence type="ECO:0000256" key="2">
    <source>
        <dbReference type="ARBA" id="ARBA00022737"/>
    </source>
</evidence>
<dbReference type="Proteomes" id="UP001408789">
    <property type="component" value="Unassembled WGS sequence"/>
</dbReference>
<gene>
    <name evidence="6" type="ORF">SSX86_000895</name>
</gene>
<accession>A0AAP0DQ97</accession>
<dbReference type="Gene3D" id="1.10.1780.10">
    <property type="entry name" value="Clp, N-terminal domain"/>
    <property type="match status" value="1"/>
</dbReference>
<dbReference type="PANTHER" id="PTHR43572:SF31">
    <property type="entry name" value="PROTEIN SMAX1-LIKE 3"/>
    <property type="match status" value="1"/>
</dbReference>
<proteinExistence type="inferred from homology"/>
<dbReference type="InterPro" id="IPR004176">
    <property type="entry name" value="Clp_R_N"/>
</dbReference>
<evidence type="ECO:0000259" key="5">
    <source>
        <dbReference type="PROSITE" id="PS51903"/>
    </source>
</evidence>
<dbReference type="InterPro" id="IPR051650">
    <property type="entry name" value="SL_signaling_regulator"/>
</dbReference>
<evidence type="ECO:0000256" key="1">
    <source>
        <dbReference type="ARBA" id="ARBA00008675"/>
    </source>
</evidence>
<evidence type="ECO:0000256" key="4">
    <source>
        <dbReference type="SAM" id="MobiDB-lite"/>
    </source>
</evidence>
<evidence type="ECO:0000256" key="3">
    <source>
        <dbReference type="PROSITE-ProRule" id="PRU01251"/>
    </source>
</evidence>
<dbReference type="PANTHER" id="PTHR43572">
    <property type="entry name" value="CHAPERONE PROTEIN CLPD, CHLOROPLASTIC"/>
    <property type="match status" value="1"/>
</dbReference>
<name>A0AAP0DQ97_9ASTR</name>
<dbReference type="Pfam" id="PF23569">
    <property type="entry name" value="NBD_SMAX1"/>
    <property type="match status" value="1"/>
</dbReference>
<dbReference type="InterPro" id="IPR058680">
    <property type="entry name" value="NBD_SMAX1-like"/>
</dbReference>
<comment type="similarity">
    <text evidence="1">Belongs to the ClpA/ClpB family.</text>
</comment>
<feature type="region of interest" description="Disordered" evidence="4">
    <location>
        <begin position="164"/>
        <end position="184"/>
    </location>
</feature>
<organism evidence="6 7">
    <name type="scientific">Deinandra increscens subsp. villosa</name>
    <dbReference type="NCBI Taxonomy" id="3103831"/>
    <lineage>
        <taxon>Eukaryota</taxon>
        <taxon>Viridiplantae</taxon>
        <taxon>Streptophyta</taxon>
        <taxon>Embryophyta</taxon>
        <taxon>Tracheophyta</taxon>
        <taxon>Spermatophyta</taxon>
        <taxon>Magnoliopsida</taxon>
        <taxon>eudicotyledons</taxon>
        <taxon>Gunneridae</taxon>
        <taxon>Pentapetalae</taxon>
        <taxon>asterids</taxon>
        <taxon>campanulids</taxon>
        <taxon>Asterales</taxon>
        <taxon>Asteraceae</taxon>
        <taxon>Asteroideae</taxon>
        <taxon>Heliantheae alliance</taxon>
        <taxon>Madieae</taxon>
        <taxon>Madiinae</taxon>
        <taxon>Deinandra</taxon>
    </lineage>
</organism>
<comment type="caution">
    <text evidence="6">The sequence shown here is derived from an EMBL/GenBank/DDBJ whole genome shotgun (WGS) entry which is preliminary data.</text>
</comment>
<dbReference type="Pfam" id="PF02861">
    <property type="entry name" value="Clp_N"/>
    <property type="match status" value="1"/>
</dbReference>
<feature type="domain" description="Clp R" evidence="5">
    <location>
        <begin position="8"/>
        <end position="170"/>
    </location>
</feature>
<dbReference type="AlphaFoldDB" id="A0AAP0DQ97"/>
<evidence type="ECO:0000313" key="6">
    <source>
        <dbReference type="EMBL" id="KAK9079225.1"/>
    </source>
</evidence>
<dbReference type="EMBL" id="JBCNJP010000003">
    <property type="protein sequence ID" value="KAK9079225.1"/>
    <property type="molecule type" value="Genomic_DNA"/>
</dbReference>
<reference evidence="6 7" key="1">
    <citation type="submission" date="2024-04" db="EMBL/GenBank/DDBJ databases">
        <title>The reference genome of an endangered Asteraceae, Deinandra increscens subsp. villosa, native to the Central Coast of California.</title>
        <authorList>
            <person name="Guilliams M."/>
            <person name="Hasenstab-Lehman K."/>
            <person name="Meyer R."/>
            <person name="Mcevoy S."/>
        </authorList>
    </citation>
    <scope>NUCLEOTIDE SEQUENCE [LARGE SCALE GENOMIC DNA]</scope>
    <source>
        <tissue evidence="6">Leaf</tissue>
    </source>
</reference>
<dbReference type="PROSITE" id="PS51903">
    <property type="entry name" value="CLP_R"/>
    <property type="match status" value="1"/>
</dbReference>
<evidence type="ECO:0000313" key="7">
    <source>
        <dbReference type="Proteomes" id="UP001408789"/>
    </source>
</evidence>
<feature type="compositionally biased region" description="Polar residues" evidence="4">
    <location>
        <begin position="164"/>
        <end position="174"/>
    </location>
</feature>
<dbReference type="SUPFAM" id="SSF81923">
    <property type="entry name" value="Double Clp-N motif"/>
    <property type="match status" value="1"/>
</dbReference>
<keyword evidence="7" id="KW-1185">Reference proteome</keyword>